<keyword evidence="1" id="KW-0472">Membrane</keyword>
<sequence>MQAWMFDRLSSLQMMFGAKVLVAYCVGNIIGSRIFFADEAPSYPGLITCL</sequence>
<evidence type="ECO:0000313" key="3">
    <source>
        <dbReference type="Proteomes" id="UP000053732"/>
    </source>
</evidence>
<keyword evidence="1" id="KW-0812">Transmembrane</keyword>
<organism evidence="2 3">
    <name type="scientific">Penicillium camemberti (strain FM 013)</name>
    <dbReference type="NCBI Taxonomy" id="1429867"/>
    <lineage>
        <taxon>Eukaryota</taxon>
        <taxon>Fungi</taxon>
        <taxon>Dikarya</taxon>
        <taxon>Ascomycota</taxon>
        <taxon>Pezizomycotina</taxon>
        <taxon>Eurotiomycetes</taxon>
        <taxon>Eurotiomycetidae</taxon>
        <taxon>Eurotiales</taxon>
        <taxon>Aspergillaceae</taxon>
        <taxon>Penicillium</taxon>
    </lineage>
</organism>
<dbReference type="Proteomes" id="UP000053732">
    <property type="component" value="Unassembled WGS sequence"/>
</dbReference>
<keyword evidence="3" id="KW-1185">Reference proteome</keyword>
<evidence type="ECO:0000313" key="2">
    <source>
        <dbReference type="EMBL" id="CRL22271.1"/>
    </source>
</evidence>
<keyword evidence="1" id="KW-1133">Transmembrane helix</keyword>
<accession>A0A0G4P7H5</accession>
<name>A0A0G4P7H5_PENC3</name>
<gene>
    <name evidence="2" type="ORF">PCAMFM013_S007g000252</name>
</gene>
<dbReference type="EMBL" id="HG793140">
    <property type="protein sequence ID" value="CRL22271.1"/>
    <property type="molecule type" value="Genomic_DNA"/>
</dbReference>
<feature type="transmembrane region" description="Helical" evidence="1">
    <location>
        <begin position="12"/>
        <end position="36"/>
    </location>
</feature>
<proteinExistence type="predicted"/>
<reference evidence="2 3" key="1">
    <citation type="journal article" date="2014" name="Nat. Commun.">
        <title>Multiple recent horizontal transfers of a large genomic region in cheese making fungi.</title>
        <authorList>
            <person name="Cheeseman K."/>
            <person name="Ropars J."/>
            <person name="Renault P."/>
            <person name="Dupont J."/>
            <person name="Gouzy J."/>
            <person name="Branca A."/>
            <person name="Abraham A.L."/>
            <person name="Ceppi M."/>
            <person name="Conseiller E."/>
            <person name="Debuchy R."/>
            <person name="Malagnac F."/>
            <person name="Goarin A."/>
            <person name="Silar P."/>
            <person name="Lacoste S."/>
            <person name="Sallet E."/>
            <person name="Bensimon A."/>
            <person name="Giraud T."/>
            <person name="Brygoo Y."/>
        </authorList>
    </citation>
    <scope>NUCLEOTIDE SEQUENCE [LARGE SCALE GENOMIC DNA]</scope>
    <source>
        <strain evidence="3">FM 013</strain>
    </source>
</reference>
<protein>
    <submittedName>
        <fullName evidence="2">Str. FM013</fullName>
    </submittedName>
</protein>
<evidence type="ECO:0000256" key="1">
    <source>
        <dbReference type="SAM" id="Phobius"/>
    </source>
</evidence>
<dbReference type="AlphaFoldDB" id="A0A0G4P7H5"/>